<reference evidence="1 2" key="1">
    <citation type="submission" date="2014-09" db="EMBL/GenBank/DDBJ databases">
        <title>Vibrio maritimus JCM 19235. (C45) whole genome shotgun sequence.</title>
        <authorList>
            <person name="Sawabe T."/>
            <person name="Meirelles P."/>
            <person name="Nakanishi M."/>
            <person name="Sayaka M."/>
            <person name="Hattori M."/>
            <person name="Ohkuma M."/>
        </authorList>
    </citation>
    <scope>NUCLEOTIDE SEQUENCE [LARGE SCALE GENOMIC DNA]</scope>
    <source>
        <strain evidence="2">JCM19235</strain>
    </source>
</reference>
<reference evidence="1 2" key="2">
    <citation type="submission" date="2014-09" db="EMBL/GenBank/DDBJ databases">
        <authorList>
            <consortium name="NBRP consortium"/>
            <person name="Sawabe T."/>
            <person name="Meirelles P."/>
            <person name="Nakanishi M."/>
            <person name="Sayaka M."/>
            <person name="Hattori M."/>
            <person name="Ohkuma M."/>
        </authorList>
    </citation>
    <scope>NUCLEOTIDE SEQUENCE [LARGE SCALE GENOMIC DNA]</scope>
    <source>
        <strain evidence="2">JCM19235</strain>
    </source>
</reference>
<name>A0A090RSH4_9VIBR</name>
<dbReference type="AlphaFoldDB" id="A0A090RSH4"/>
<protein>
    <submittedName>
        <fullName evidence="1">Uncharacterized protein</fullName>
    </submittedName>
</protein>
<comment type="caution">
    <text evidence="1">The sequence shown here is derived from an EMBL/GenBank/DDBJ whole genome shotgun (WGS) entry which is preliminary data.</text>
</comment>
<evidence type="ECO:0000313" key="1">
    <source>
        <dbReference type="EMBL" id="GAL18370.1"/>
    </source>
</evidence>
<gene>
    <name evidence="1" type="ORF">JCM19235_6923</name>
</gene>
<sequence length="59" mass="6285">MPFALSVLALRLILQIWAYLRAIKRGDTKPVAVPMIESAAEVAAKEAETVSASDEGASK</sequence>
<dbReference type="STRING" id="990268.JCM19235_6923"/>
<organism evidence="1 2">
    <name type="scientific">Vibrio maritimus</name>
    <dbReference type="NCBI Taxonomy" id="990268"/>
    <lineage>
        <taxon>Bacteria</taxon>
        <taxon>Pseudomonadati</taxon>
        <taxon>Pseudomonadota</taxon>
        <taxon>Gammaproteobacteria</taxon>
        <taxon>Vibrionales</taxon>
        <taxon>Vibrionaceae</taxon>
        <taxon>Vibrio</taxon>
    </lineage>
</organism>
<proteinExistence type="predicted"/>
<dbReference type="EMBL" id="BBMR01000002">
    <property type="protein sequence ID" value="GAL18370.1"/>
    <property type="molecule type" value="Genomic_DNA"/>
</dbReference>
<dbReference type="Proteomes" id="UP000029228">
    <property type="component" value="Unassembled WGS sequence"/>
</dbReference>
<accession>A0A090RSH4</accession>
<evidence type="ECO:0000313" key="2">
    <source>
        <dbReference type="Proteomes" id="UP000029228"/>
    </source>
</evidence>
<keyword evidence="2" id="KW-1185">Reference proteome</keyword>